<keyword evidence="11" id="KW-1185">Reference proteome</keyword>
<dbReference type="Gene3D" id="1.10.10.880">
    <property type="entry name" value="Anti sigma-E protein RseA, N-terminal domain"/>
    <property type="match status" value="1"/>
</dbReference>
<evidence type="ECO:0000313" key="11">
    <source>
        <dbReference type="Proteomes" id="UP001366060"/>
    </source>
</evidence>
<comment type="subcellular location">
    <subcellularLocation>
        <location evidence="7">Cell inner membrane</location>
    </subcellularLocation>
    <subcellularLocation>
        <location evidence="1">Cell membrane</location>
        <topology evidence="1">Single-pass membrane protein</topology>
    </subcellularLocation>
</comment>
<dbReference type="InterPro" id="IPR005573">
    <property type="entry name" value="Anti-sigma_E_RseA_C"/>
</dbReference>
<dbReference type="InterPro" id="IPR026279">
    <property type="entry name" value="RseA"/>
</dbReference>
<dbReference type="PANTHER" id="PTHR38104">
    <property type="match status" value="1"/>
</dbReference>
<dbReference type="PANTHER" id="PTHR38104:SF1">
    <property type="entry name" value="ANTI-SIGMA-E FACTOR RSEA"/>
    <property type="match status" value="1"/>
</dbReference>
<evidence type="ECO:0000256" key="6">
    <source>
        <dbReference type="ARBA" id="ARBA00023136"/>
    </source>
</evidence>
<evidence type="ECO:0000256" key="5">
    <source>
        <dbReference type="ARBA" id="ARBA00022989"/>
    </source>
</evidence>
<evidence type="ECO:0000256" key="2">
    <source>
        <dbReference type="ARBA" id="ARBA00005837"/>
    </source>
</evidence>
<reference evidence="10 11" key="1">
    <citation type="submission" date="2024-02" db="EMBL/GenBank/DDBJ databases">
        <title>Bacteria isolated from the canopy kelp, Nereocystis luetkeana.</title>
        <authorList>
            <person name="Pfister C.A."/>
            <person name="Younker I.T."/>
            <person name="Light S.H."/>
        </authorList>
    </citation>
    <scope>NUCLEOTIDE SEQUENCE [LARGE SCALE GENOMIC DNA]</scope>
    <source>
        <strain evidence="10 11">TI.2.07</strain>
    </source>
</reference>
<dbReference type="InterPro" id="IPR036147">
    <property type="entry name" value="Anti-sigma_E_RseA_N_sf"/>
</dbReference>
<dbReference type="PIRSF" id="PIRSF016938">
    <property type="entry name" value="RseA"/>
    <property type="match status" value="1"/>
</dbReference>
<dbReference type="RefSeq" id="WP_341629241.1">
    <property type="nucleotide sequence ID" value="NZ_JBAKBA010000062.1"/>
</dbReference>
<dbReference type="InterPro" id="IPR052383">
    <property type="entry name" value="Anti-sigma-E_RseA-like"/>
</dbReference>
<evidence type="ECO:0000313" key="10">
    <source>
        <dbReference type="EMBL" id="MEL0660865.1"/>
    </source>
</evidence>
<keyword evidence="3 7" id="KW-1003">Cell membrane</keyword>
<feature type="domain" description="Anti sigma-E protein RseA C-terminal" evidence="9">
    <location>
        <begin position="127"/>
        <end position="173"/>
    </location>
</feature>
<keyword evidence="7" id="KW-0997">Cell inner membrane</keyword>
<dbReference type="Proteomes" id="UP001366060">
    <property type="component" value="Unassembled WGS sequence"/>
</dbReference>
<evidence type="ECO:0000256" key="1">
    <source>
        <dbReference type="ARBA" id="ARBA00004162"/>
    </source>
</evidence>
<comment type="caution">
    <text evidence="10">The sequence shown here is derived from an EMBL/GenBank/DDBJ whole genome shotgun (WGS) entry which is preliminary data.</text>
</comment>
<keyword evidence="6 7" id="KW-0472">Membrane</keyword>
<keyword evidence="5" id="KW-1133">Transmembrane helix</keyword>
<dbReference type="InterPro" id="IPR005572">
    <property type="entry name" value="Anti-sigma_E_RseA_N"/>
</dbReference>
<evidence type="ECO:0000256" key="3">
    <source>
        <dbReference type="ARBA" id="ARBA00022475"/>
    </source>
</evidence>
<protein>
    <recommendedName>
        <fullName evidence="7">Anti-sigma-E factor RseA</fullName>
    </recommendedName>
    <alternativeName>
        <fullName evidence="7">Regulator of SigE</fullName>
    </alternativeName>
    <alternativeName>
        <fullName evidence="7">Sigma-E anti-sigma factor RseA</fullName>
    </alternativeName>
    <alternativeName>
        <fullName evidence="7">Sigma-E factor negative regulatory protein</fullName>
    </alternativeName>
</protein>
<comment type="similarity">
    <text evidence="2 7">Belongs to the RseA family.</text>
</comment>
<organism evidence="10 11">
    <name type="scientific">Psychromonas arctica</name>
    <dbReference type="NCBI Taxonomy" id="168275"/>
    <lineage>
        <taxon>Bacteria</taxon>
        <taxon>Pseudomonadati</taxon>
        <taxon>Pseudomonadota</taxon>
        <taxon>Gammaproteobacteria</taxon>
        <taxon>Alteromonadales</taxon>
        <taxon>Psychromonadaceae</taxon>
        <taxon>Psychromonas</taxon>
    </lineage>
</organism>
<evidence type="ECO:0000256" key="4">
    <source>
        <dbReference type="ARBA" id="ARBA00022692"/>
    </source>
</evidence>
<dbReference type="CDD" id="cd16328">
    <property type="entry name" value="RseA_N"/>
    <property type="match status" value="1"/>
</dbReference>
<proteinExistence type="inferred from homology"/>
<sequence>MKEYSQDLSSLIDNELGDKEVINTVLEDAALQKQFSRYQLIGDVLRDESNVLDLRMDVTDSVMAAIANEKQDNYVAPLSAAPEPEKSNVVPFMKRFGQYAIAASVAGVVVVSSLMVNQGSATDPSVAPVLNTVPFGGAAAPVSLQATPLQTKSDIKERNERVEALLKDHQLQLQTQP</sequence>
<gene>
    <name evidence="10" type="ORF">V6255_17165</name>
</gene>
<dbReference type="Pfam" id="PF03873">
    <property type="entry name" value="RseA_C"/>
    <property type="match status" value="1"/>
</dbReference>
<keyword evidence="4" id="KW-0812">Transmembrane</keyword>
<name>A0ABU9HGG8_9GAMM</name>
<comment type="function">
    <text evidence="7">An anti-sigma factor for extracytoplasmic function (ECF) sigma factor sigma-E (RpoE). ECF sigma factors are held in an inactive form by an anti-sigma factor until released by regulated intramembrane proteolysis (RIP). RIP occurs when an extracytoplasmic signal triggers a concerted proteolytic cascade to transmit information and elicit cellular responses. The membrane-spanning regulatory substrate protein is first cut periplasmically (site-1 protease, S1P, DegS), then within the membrane itself (site-2 protease, S2P, RseP), while cytoplasmic proteases finish degrading the anti-sigma factor, liberating sigma-E.</text>
</comment>
<evidence type="ECO:0000259" key="8">
    <source>
        <dbReference type="Pfam" id="PF03872"/>
    </source>
</evidence>
<evidence type="ECO:0000256" key="7">
    <source>
        <dbReference type="PIRNR" id="PIRNR016938"/>
    </source>
</evidence>
<dbReference type="EMBL" id="JBAKBA010000062">
    <property type="protein sequence ID" value="MEL0660865.1"/>
    <property type="molecule type" value="Genomic_DNA"/>
</dbReference>
<comment type="subunit">
    <text evidence="7">Interacts 1:1 with ECF RNA polymerase sigma-E (RpoE); this inhibits the interaction of sigma-E with the RNA polymerase catalytic core and leads to a decreased expression of sigma-E-regulated genes. Interacts with RseB.</text>
</comment>
<dbReference type="Pfam" id="PF03872">
    <property type="entry name" value="RseA_N"/>
    <property type="match status" value="1"/>
</dbReference>
<evidence type="ECO:0000259" key="9">
    <source>
        <dbReference type="Pfam" id="PF03873"/>
    </source>
</evidence>
<accession>A0ABU9HGG8</accession>
<feature type="domain" description="Anti sigma-E protein RseA N-terminal" evidence="8">
    <location>
        <begin position="7"/>
        <end position="87"/>
    </location>
</feature>
<dbReference type="SUPFAM" id="SSF89069">
    <property type="entry name" value="N-terminal, cytoplasmic domain of anti-sigmaE factor RseA"/>
    <property type="match status" value="1"/>
</dbReference>